<keyword evidence="2" id="KW-1185">Reference proteome</keyword>
<dbReference type="RefSeq" id="WP_187733074.1">
    <property type="nucleotide sequence ID" value="NZ_CP060784.1"/>
</dbReference>
<evidence type="ECO:0000313" key="2">
    <source>
        <dbReference type="Proteomes" id="UP000516093"/>
    </source>
</evidence>
<protein>
    <recommendedName>
        <fullName evidence="3">Carboxypeptidase regulatory-like domain-containing protein</fullName>
    </recommendedName>
</protein>
<evidence type="ECO:0000313" key="1">
    <source>
        <dbReference type="EMBL" id="QNP52836.1"/>
    </source>
</evidence>
<gene>
    <name evidence="1" type="ORF">H9L05_03690</name>
</gene>
<accession>A0A7H0GX20</accession>
<reference evidence="1 2" key="1">
    <citation type="submission" date="2020-08" db="EMBL/GenBank/DDBJ databases">
        <title>Genome sequence of Hymenobacter qilianensis JCM 19763T.</title>
        <authorList>
            <person name="Hyun D.-W."/>
            <person name="Bae J.-W."/>
        </authorList>
    </citation>
    <scope>NUCLEOTIDE SEQUENCE [LARGE SCALE GENOMIC DNA]</scope>
    <source>
        <strain evidence="1 2">JCM 19763</strain>
    </source>
</reference>
<dbReference type="Proteomes" id="UP000516093">
    <property type="component" value="Chromosome"/>
</dbReference>
<dbReference type="AlphaFoldDB" id="A0A7H0GX20"/>
<sequence>MSLAVYRLDSLSVDSGPDINSVLWLTSDLKGTVENPNYYLTSTGAEATEAADNLMLTHGWSRFQWTDIFSNTPPKLDYLPELSGHLIEGRVVHRFTGKPGPKIGAYLTSPSRLARLYTATSDESGRVRFETQNLNGPKELMVQTNTQTDSMYRVEILNPFSLQYCASIAAPVVLSEALRSALTKRSLHIQVQNAYSRKQLSTYKIPAVDSVSFYGKPNETYKLDDYTRFKVLEEVMREYVPGVLVRRRNDGFHFMVVDNVNGGVFSKNPMVLLDGFPVFDINKLMAIDPLTIQKLEVFTSRYIQGAMTYEGLVSFTTYKGDLGGFQPNPAVLMQEYEGPQWQREFYSPRYETAAEKQSRLPDARNLLYWNPNVTTTADGNKTVEFYTSDQQGKYMVVMQGMAPNGLAGSRRFVFEIKQPL</sequence>
<dbReference type="SUPFAM" id="SSF56935">
    <property type="entry name" value="Porins"/>
    <property type="match status" value="1"/>
</dbReference>
<name>A0A7H0GX20_9BACT</name>
<proteinExistence type="predicted"/>
<dbReference type="KEGG" id="hqi:H9L05_03690"/>
<organism evidence="1 2">
    <name type="scientific">Hymenobacter qilianensis</name>
    <dbReference type="NCBI Taxonomy" id="1385715"/>
    <lineage>
        <taxon>Bacteria</taxon>
        <taxon>Pseudomonadati</taxon>
        <taxon>Bacteroidota</taxon>
        <taxon>Cytophagia</taxon>
        <taxon>Cytophagales</taxon>
        <taxon>Hymenobacteraceae</taxon>
        <taxon>Hymenobacter</taxon>
    </lineage>
</organism>
<evidence type="ECO:0008006" key="3">
    <source>
        <dbReference type="Google" id="ProtNLM"/>
    </source>
</evidence>
<dbReference type="EMBL" id="CP060784">
    <property type="protein sequence ID" value="QNP52836.1"/>
    <property type="molecule type" value="Genomic_DNA"/>
</dbReference>